<dbReference type="EMBL" id="DTHB01000053">
    <property type="protein sequence ID" value="HGB15528.1"/>
    <property type="molecule type" value="Genomic_DNA"/>
</dbReference>
<dbReference type="PANTHER" id="PTHR40031">
    <property type="entry name" value="HYPOTHETICAL MEMBRANE SPANNING PROTEIN"/>
    <property type="match status" value="1"/>
</dbReference>
<sequence>MDPVTHVAAGITIVRLIPTPVRKWGILAGVAFALLPDVDFLLAFVDRLAFIRHHRGFTHSLAALGLFTFLGAWIGRRLGGARWFRPLILIGLSVLGSHLLLDLATSYGTRILTPFSREKFTLDWLFIIDPYLTLILLVGAFGAVLFPARERRLAALSLALAGVYMVLCGLYHHQALALGRRILTGPETVSVAALPQPFSCRRWHLLAVAPAEVRQTMVQLPLWGFLTSPERVEITEQIWKPGANPHAPPLPYQPPLHLLVHKWSAPALPLRGHAPETERLLHTFLEFARFPLLTDWQFRQDGLFVRMLDLRFTVPGRAFPYVLELSVAKDGRLLDWRLGHPGFRGK</sequence>
<feature type="transmembrane region" description="Helical" evidence="1">
    <location>
        <begin position="57"/>
        <end position="75"/>
    </location>
</feature>
<dbReference type="InterPro" id="IPR007404">
    <property type="entry name" value="YdjM-like"/>
</dbReference>
<proteinExistence type="predicted"/>
<feature type="transmembrane region" description="Helical" evidence="1">
    <location>
        <begin position="87"/>
        <end position="104"/>
    </location>
</feature>
<keyword evidence="1" id="KW-1133">Transmembrane helix</keyword>
<dbReference type="InterPro" id="IPR053170">
    <property type="entry name" value="Transcription_regulator"/>
</dbReference>
<evidence type="ECO:0000313" key="2">
    <source>
        <dbReference type="EMBL" id="HGB15528.1"/>
    </source>
</evidence>
<dbReference type="PANTHER" id="PTHR40031:SF1">
    <property type="entry name" value="MEMBRANE-BOUND METAL-DEPENDENT HYDROLASE"/>
    <property type="match status" value="1"/>
</dbReference>
<name>A0A7C3WIS0_9BACT</name>
<accession>A0A7C3WIS0</accession>
<feature type="transmembrane region" description="Helical" evidence="1">
    <location>
        <begin position="153"/>
        <end position="172"/>
    </location>
</feature>
<comment type="caution">
    <text evidence="2">The sequence shown here is derived from an EMBL/GenBank/DDBJ whole genome shotgun (WGS) entry which is preliminary data.</text>
</comment>
<feature type="transmembrane region" description="Helical" evidence="1">
    <location>
        <begin position="124"/>
        <end position="146"/>
    </location>
</feature>
<organism evidence="2">
    <name type="scientific">Desulfobacca acetoxidans</name>
    <dbReference type="NCBI Taxonomy" id="60893"/>
    <lineage>
        <taxon>Bacteria</taxon>
        <taxon>Pseudomonadati</taxon>
        <taxon>Thermodesulfobacteriota</taxon>
        <taxon>Desulfobaccia</taxon>
        <taxon>Desulfobaccales</taxon>
        <taxon>Desulfobaccaceae</taxon>
        <taxon>Desulfobacca</taxon>
    </lineage>
</organism>
<protein>
    <submittedName>
        <fullName evidence="2">Metal-dependent hydrolase</fullName>
    </submittedName>
</protein>
<dbReference type="AlphaFoldDB" id="A0A7C3WIS0"/>
<dbReference type="GO" id="GO:0016787">
    <property type="term" value="F:hydrolase activity"/>
    <property type="evidence" value="ECO:0007669"/>
    <property type="project" value="UniProtKB-KW"/>
</dbReference>
<dbReference type="Pfam" id="PF04307">
    <property type="entry name" value="YdjM"/>
    <property type="match status" value="1"/>
</dbReference>
<keyword evidence="1" id="KW-0812">Transmembrane</keyword>
<gene>
    <name evidence="2" type="ORF">ENV62_09880</name>
</gene>
<keyword evidence="2" id="KW-0378">Hydrolase</keyword>
<feature type="transmembrane region" description="Helical" evidence="1">
    <location>
        <begin position="24"/>
        <end position="45"/>
    </location>
</feature>
<reference evidence="2" key="1">
    <citation type="journal article" date="2020" name="mSystems">
        <title>Genome- and Community-Level Interaction Insights into Carbon Utilization and Element Cycling Functions of Hydrothermarchaeota in Hydrothermal Sediment.</title>
        <authorList>
            <person name="Zhou Z."/>
            <person name="Liu Y."/>
            <person name="Xu W."/>
            <person name="Pan J."/>
            <person name="Luo Z.H."/>
            <person name="Li M."/>
        </authorList>
    </citation>
    <scope>NUCLEOTIDE SEQUENCE [LARGE SCALE GENOMIC DNA]</scope>
    <source>
        <strain evidence="2">SpSt-776</strain>
    </source>
</reference>
<evidence type="ECO:0000256" key="1">
    <source>
        <dbReference type="SAM" id="Phobius"/>
    </source>
</evidence>
<keyword evidence="1" id="KW-0472">Membrane</keyword>